<dbReference type="Gene3D" id="3.10.20.90">
    <property type="entry name" value="Phosphatidylinositol 3-kinase Catalytic Subunit, Chain A, domain 1"/>
    <property type="match status" value="1"/>
</dbReference>
<evidence type="ECO:0000256" key="3">
    <source>
        <dbReference type="ARBA" id="ARBA00022475"/>
    </source>
</evidence>
<feature type="transmembrane region" description="Helical" evidence="7">
    <location>
        <begin position="254"/>
        <end position="275"/>
    </location>
</feature>
<feature type="transmembrane region" description="Helical" evidence="7">
    <location>
        <begin position="166"/>
        <end position="186"/>
    </location>
</feature>
<gene>
    <name evidence="9" type="ORF">B0I29_10148</name>
</gene>
<evidence type="ECO:0000313" key="9">
    <source>
        <dbReference type="EMBL" id="RAK42918.1"/>
    </source>
</evidence>
<comment type="subcellular location">
    <subcellularLocation>
        <location evidence="1">Cell membrane</location>
        <topology evidence="1">Multi-pass membrane protein</topology>
    </subcellularLocation>
</comment>
<organism evidence="9 10">
    <name type="scientific">Actinoplanes lutulentus</name>
    <dbReference type="NCBI Taxonomy" id="1287878"/>
    <lineage>
        <taxon>Bacteria</taxon>
        <taxon>Bacillati</taxon>
        <taxon>Actinomycetota</taxon>
        <taxon>Actinomycetes</taxon>
        <taxon>Micromonosporales</taxon>
        <taxon>Micromonosporaceae</taxon>
        <taxon>Actinoplanes</taxon>
    </lineage>
</organism>
<keyword evidence="10" id="KW-1185">Reference proteome</keyword>
<dbReference type="Pfam" id="PF19053">
    <property type="entry name" value="EccD"/>
    <property type="match status" value="1"/>
</dbReference>
<feature type="domain" description="EccD-like transmembrane" evidence="8">
    <location>
        <begin position="112"/>
        <end position="454"/>
    </location>
</feature>
<dbReference type="RefSeq" id="WP_111646753.1">
    <property type="nucleotide sequence ID" value="NZ_JACHWI010000001.1"/>
</dbReference>
<name>A0A327ZQ37_9ACTN</name>
<dbReference type="InterPro" id="IPR024962">
    <property type="entry name" value="YukD-like"/>
</dbReference>
<dbReference type="Pfam" id="PF08817">
    <property type="entry name" value="YukD"/>
    <property type="match status" value="1"/>
</dbReference>
<keyword evidence="5 7" id="KW-1133">Transmembrane helix</keyword>
<evidence type="ECO:0000256" key="4">
    <source>
        <dbReference type="ARBA" id="ARBA00022692"/>
    </source>
</evidence>
<feature type="transmembrane region" description="Helical" evidence="7">
    <location>
        <begin position="226"/>
        <end position="248"/>
    </location>
</feature>
<comment type="caution">
    <text evidence="9">The sequence shown here is derived from an EMBL/GenBank/DDBJ whole genome shotgun (WGS) entry which is preliminary data.</text>
</comment>
<dbReference type="InterPro" id="IPR006707">
    <property type="entry name" value="T7SS_EccD"/>
</dbReference>
<feature type="transmembrane region" description="Helical" evidence="7">
    <location>
        <begin position="139"/>
        <end position="159"/>
    </location>
</feature>
<feature type="transmembrane region" description="Helical" evidence="7">
    <location>
        <begin position="393"/>
        <end position="413"/>
    </location>
</feature>
<feature type="transmembrane region" description="Helical" evidence="7">
    <location>
        <begin position="425"/>
        <end position="449"/>
    </location>
</feature>
<feature type="transmembrane region" description="Helical" evidence="7">
    <location>
        <begin position="198"/>
        <end position="219"/>
    </location>
</feature>
<evidence type="ECO:0000259" key="8">
    <source>
        <dbReference type="Pfam" id="PF19053"/>
    </source>
</evidence>
<evidence type="ECO:0000256" key="6">
    <source>
        <dbReference type="ARBA" id="ARBA00023136"/>
    </source>
</evidence>
<dbReference type="PIRSF" id="PIRSF017804">
    <property type="entry name" value="Secretion_EccD1"/>
    <property type="match status" value="1"/>
</dbReference>
<dbReference type="InterPro" id="IPR044049">
    <property type="entry name" value="EccD_transm"/>
</dbReference>
<evidence type="ECO:0000256" key="5">
    <source>
        <dbReference type="ARBA" id="ARBA00022989"/>
    </source>
</evidence>
<dbReference type="Proteomes" id="UP000249341">
    <property type="component" value="Unassembled WGS sequence"/>
</dbReference>
<dbReference type="AlphaFoldDB" id="A0A327ZQ37"/>
<feature type="transmembrane region" description="Helical" evidence="7">
    <location>
        <begin position="339"/>
        <end position="355"/>
    </location>
</feature>
<feature type="transmembrane region" description="Helical" evidence="7">
    <location>
        <begin position="367"/>
        <end position="387"/>
    </location>
</feature>
<keyword evidence="6 7" id="KW-0472">Membrane</keyword>
<comment type="similarity">
    <text evidence="2">Belongs to the EccD/Snm4 family.</text>
</comment>
<protein>
    <submittedName>
        <fullName evidence="9">Type VII secretion integral membrane protein EccD</fullName>
    </submittedName>
</protein>
<dbReference type="NCBIfam" id="TIGR03920">
    <property type="entry name" value="T7SS_EccD"/>
    <property type="match status" value="1"/>
</dbReference>
<sequence length="456" mass="46212">MCRLVVCGPDRRIDVAVPEQVVIADLLPVLLGQLGDNLADAGLPHGGWVLQRLGSPALDENGSVRSLGLHDGDVVHLRPRAEQIPPVAFDDMIDGVAAGLESRSGLWRPEMTRWAALGSLAVLLAAGLIALGLPMASSARALAAGLTAVALAAGAAAAGRVVGDRPAALVLGGGVVGYAVLAGLSLPDWSQPGSGLHAGAPHLFTAAVAAGVAVLGAGLAVGAIRLAVVTAALGAGLGAFGAAAVAFLDVPGTAAAGTVAVIGTVAATLVPMAAFRMARMRLKPLPTEPEHLQEDIDPEPSEPLLTGAATADRYMTALYAGLAVPSAVGLVLLARDPRWDTLTLIVLVASVRLLMLRPMTSAWHRLAQGVPALLGLGAALIGGLTLAPTAARAYAAVLVLLLGALLVCLARLLPGRRLMPYWGRIGDLFQTVATVAVIPVLLQVFGVYARVRAMGG</sequence>
<evidence type="ECO:0000256" key="1">
    <source>
        <dbReference type="ARBA" id="ARBA00004651"/>
    </source>
</evidence>
<reference evidence="9 10" key="1">
    <citation type="submission" date="2018-06" db="EMBL/GenBank/DDBJ databases">
        <title>Genomic Encyclopedia of Type Strains, Phase III (KMG-III): the genomes of soil and plant-associated and newly described type strains.</title>
        <authorList>
            <person name="Whitman W."/>
        </authorList>
    </citation>
    <scope>NUCLEOTIDE SEQUENCE [LARGE SCALE GENOMIC DNA]</scope>
    <source>
        <strain evidence="9 10">CGMCC 4.7090</strain>
    </source>
</reference>
<keyword evidence="4 7" id="KW-0812">Transmembrane</keyword>
<proteinExistence type="inferred from homology"/>
<evidence type="ECO:0000313" key="10">
    <source>
        <dbReference type="Proteomes" id="UP000249341"/>
    </source>
</evidence>
<feature type="transmembrane region" description="Helical" evidence="7">
    <location>
        <begin position="314"/>
        <end position="333"/>
    </location>
</feature>
<dbReference type="EMBL" id="QLMJ01000001">
    <property type="protein sequence ID" value="RAK42918.1"/>
    <property type="molecule type" value="Genomic_DNA"/>
</dbReference>
<evidence type="ECO:0000256" key="7">
    <source>
        <dbReference type="SAM" id="Phobius"/>
    </source>
</evidence>
<accession>A0A327ZQ37</accession>
<evidence type="ECO:0000256" key="2">
    <source>
        <dbReference type="ARBA" id="ARBA00006162"/>
    </source>
</evidence>
<dbReference type="GO" id="GO:0005886">
    <property type="term" value="C:plasma membrane"/>
    <property type="evidence" value="ECO:0007669"/>
    <property type="project" value="UniProtKB-SubCell"/>
</dbReference>
<keyword evidence="3" id="KW-1003">Cell membrane</keyword>
<feature type="transmembrane region" description="Helical" evidence="7">
    <location>
        <begin position="114"/>
        <end position="133"/>
    </location>
</feature>